<proteinExistence type="predicted"/>
<dbReference type="SUPFAM" id="SSF50685">
    <property type="entry name" value="Barwin-like endoglucanases"/>
    <property type="match status" value="1"/>
</dbReference>
<dbReference type="Proteomes" id="UP000094527">
    <property type="component" value="Unassembled WGS sequence"/>
</dbReference>
<comment type="caution">
    <text evidence="2">The sequence shown here is derived from an EMBL/GenBank/DDBJ whole genome shotgun (WGS) entry which is preliminary data.</text>
</comment>
<dbReference type="AlphaFoldDB" id="A0A1D2M2A8"/>
<organism evidence="2 3">
    <name type="scientific">Orchesella cincta</name>
    <name type="common">Springtail</name>
    <name type="synonym">Podura cincta</name>
    <dbReference type="NCBI Taxonomy" id="48709"/>
    <lineage>
        <taxon>Eukaryota</taxon>
        <taxon>Metazoa</taxon>
        <taxon>Ecdysozoa</taxon>
        <taxon>Arthropoda</taxon>
        <taxon>Hexapoda</taxon>
        <taxon>Collembola</taxon>
        <taxon>Entomobryomorpha</taxon>
        <taxon>Entomobryoidea</taxon>
        <taxon>Orchesellidae</taxon>
        <taxon>Orchesellinae</taxon>
        <taxon>Orchesella</taxon>
    </lineage>
</organism>
<evidence type="ECO:0000313" key="2">
    <source>
        <dbReference type="EMBL" id="ODM87105.1"/>
    </source>
</evidence>
<keyword evidence="3" id="KW-1185">Reference proteome</keyword>
<dbReference type="CDD" id="cd22268">
    <property type="entry name" value="DPBB_RlpA-like"/>
    <property type="match status" value="1"/>
</dbReference>
<evidence type="ECO:0000256" key="1">
    <source>
        <dbReference type="SAM" id="SignalP"/>
    </source>
</evidence>
<sequence length="203" mass="22415">MKILFLTLLTALAKADAQLVTFTQFQNAVTNNQGPIPTEEQQYNNFINIAQSRGRISTVEEAAMALAQLLHELSAGRLGSACCAQYDMNQKDIRECRDGRGIRGNEYHCCPGTGPAPTQSPGGGRPGGEFRECSWYGAEGKFLRAHSCPSQDESRYLQSFRSFRVRNKNNGKTVDVKVADRGPFVAGKILDLTYCAFAELKQR</sequence>
<evidence type="ECO:0000313" key="3">
    <source>
        <dbReference type="Proteomes" id="UP000094527"/>
    </source>
</evidence>
<dbReference type="OrthoDB" id="7769384at2759"/>
<dbReference type="Gene3D" id="2.40.40.10">
    <property type="entry name" value="RlpA-like domain"/>
    <property type="match status" value="1"/>
</dbReference>
<dbReference type="EMBL" id="LJIJ01006145">
    <property type="protein sequence ID" value="ODM87105.1"/>
    <property type="molecule type" value="Genomic_DNA"/>
</dbReference>
<keyword evidence="2" id="KW-0449">Lipoprotein</keyword>
<dbReference type="InterPro" id="IPR036908">
    <property type="entry name" value="RlpA-like_sf"/>
</dbReference>
<keyword evidence="1" id="KW-0732">Signal</keyword>
<feature type="signal peptide" evidence="1">
    <location>
        <begin position="1"/>
        <end position="17"/>
    </location>
</feature>
<reference evidence="2 3" key="1">
    <citation type="journal article" date="2016" name="Genome Biol. Evol.">
        <title>Gene Family Evolution Reflects Adaptation to Soil Environmental Stressors in the Genome of the Collembolan Orchesella cincta.</title>
        <authorList>
            <person name="Faddeeva-Vakhrusheva A."/>
            <person name="Derks M.F."/>
            <person name="Anvar S.Y."/>
            <person name="Agamennone V."/>
            <person name="Suring W."/>
            <person name="Smit S."/>
            <person name="van Straalen N.M."/>
            <person name="Roelofs D."/>
        </authorList>
    </citation>
    <scope>NUCLEOTIDE SEQUENCE [LARGE SCALE GENOMIC DNA]</scope>
    <source>
        <tissue evidence="2">Mixed pool</tissue>
    </source>
</reference>
<protein>
    <submittedName>
        <fullName evidence="2">RlpA-like lipoprotein</fullName>
    </submittedName>
</protein>
<feature type="chain" id="PRO_5008903416" evidence="1">
    <location>
        <begin position="18"/>
        <end position="203"/>
    </location>
</feature>
<name>A0A1D2M2A8_ORCCI</name>
<gene>
    <name evidence="2" type="ORF">Ocin01_19577</name>
</gene>
<accession>A0A1D2M2A8</accession>